<feature type="domain" description="Methylamine utilisation protein MauE" evidence="6">
    <location>
        <begin position="1"/>
        <end position="131"/>
    </location>
</feature>
<dbReference type="Proteomes" id="UP000433089">
    <property type="component" value="Unassembled WGS sequence"/>
</dbReference>
<feature type="transmembrane region" description="Helical" evidence="5">
    <location>
        <begin position="139"/>
        <end position="160"/>
    </location>
</feature>
<reference evidence="7 8" key="1">
    <citation type="submission" date="2019-10" db="EMBL/GenBank/DDBJ databases">
        <authorList>
            <person name="Karimi E."/>
        </authorList>
    </citation>
    <scope>NUCLEOTIDE SEQUENCE [LARGE SCALE GENOMIC DNA]</scope>
    <source>
        <strain evidence="7">Bacillus sp. 348</strain>
    </source>
</reference>
<name>A0A653X482_BACAB</name>
<keyword evidence="4 5" id="KW-0472">Membrane</keyword>
<sequence>MSVFYFIGVYLLGIIFAGAWLDKARKQKAHVQQINAYWLLPPSFAAPMFYLFLLIELVCTVHLFIWNMSVLPAIGLTALLCIYTGAVTFNLIRGHRDISCGCGGLLENDRLHWGIVIRNLLMLTLVAGLFYVHPSVEMISLRLKMICFLIAAAVCLIIAVSQEIVLLKRKWIDSFQIADESIIEGDKMK</sequence>
<dbReference type="Pfam" id="PF07291">
    <property type="entry name" value="MauE"/>
    <property type="match status" value="1"/>
</dbReference>
<evidence type="ECO:0000256" key="3">
    <source>
        <dbReference type="ARBA" id="ARBA00022989"/>
    </source>
</evidence>
<feature type="transmembrane region" description="Helical" evidence="5">
    <location>
        <begin position="71"/>
        <end position="92"/>
    </location>
</feature>
<evidence type="ECO:0000256" key="4">
    <source>
        <dbReference type="ARBA" id="ARBA00023136"/>
    </source>
</evidence>
<keyword evidence="2 5" id="KW-0812">Transmembrane</keyword>
<evidence type="ECO:0000313" key="7">
    <source>
        <dbReference type="EMBL" id="VXC25977.1"/>
    </source>
</evidence>
<dbReference type="RefSeq" id="WP_056704227.1">
    <property type="nucleotide sequence ID" value="NZ_CAVNYG010000001.1"/>
</dbReference>
<keyword evidence="3 5" id="KW-1133">Transmembrane helix</keyword>
<feature type="transmembrane region" description="Helical" evidence="5">
    <location>
        <begin position="44"/>
        <end position="65"/>
    </location>
</feature>
<dbReference type="EMBL" id="CABWLH010000010">
    <property type="protein sequence ID" value="VXC25977.1"/>
    <property type="molecule type" value="Genomic_DNA"/>
</dbReference>
<dbReference type="InterPro" id="IPR009908">
    <property type="entry name" value="Methylamine_util_MauE"/>
</dbReference>
<evidence type="ECO:0000256" key="2">
    <source>
        <dbReference type="ARBA" id="ARBA00022692"/>
    </source>
</evidence>
<feature type="transmembrane region" description="Helical" evidence="5">
    <location>
        <begin position="6"/>
        <end position="23"/>
    </location>
</feature>
<comment type="subcellular location">
    <subcellularLocation>
        <location evidence="1">Membrane</location>
        <topology evidence="1">Multi-pass membrane protein</topology>
    </subcellularLocation>
</comment>
<dbReference type="UniPathway" id="UPA00895"/>
<gene>
    <name evidence="7" type="ORF">BACI348_50676</name>
</gene>
<evidence type="ECO:0000256" key="5">
    <source>
        <dbReference type="SAM" id="Phobius"/>
    </source>
</evidence>
<evidence type="ECO:0000259" key="6">
    <source>
        <dbReference type="Pfam" id="PF07291"/>
    </source>
</evidence>
<feature type="transmembrane region" description="Helical" evidence="5">
    <location>
        <begin position="113"/>
        <end position="133"/>
    </location>
</feature>
<evidence type="ECO:0000256" key="1">
    <source>
        <dbReference type="ARBA" id="ARBA00004141"/>
    </source>
</evidence>
<accession>A0A653X482</accession>
<dbReference type="GO" id="GO:0030416">
    <property type="term" value="P:methylamine metabolic process"/>
    <property type="evidence" value="ECO:0007669"/>
    <property type="project" value="InterPro"/>
</dbReference>
<protein>
    <submittedName>
        <fullName evidence="7">Methylamine utilisation protein MauE</fullName>
    </submittedName>
</protein>
<proteinExistence type="predicted"/>
<dbReference type="GO" id="GO:0016020">
    <property type="term" value="C:membrane"/>
    <property type="evidence" value="ECO:0007669"/>
    <property type="project" value="UniProtKB-SubCell"/>
</dbReference>
<evidence type="ECO:0000313" key="8">
    <source>
        <dbReference type="Proteomes" id="UP000433089"/>
    </source>
</evidence>
<dbReference type="AlphaFoldDB" id="A0A653X482"/>
<organism evidence="7 8">
    <name type="scientific">Bacillus altitudinis</name>
    <dbReference type="NCBI Taxonomy" id="293387"/>
    <lineage>
        <taxon>Bacteria</taxon>
        <taxon>Bacillati</taxon>
        <taxon>Bacillota</taxon>
        <taxon>Bacilli</taxon>
        <taxon>Bacillales</taxon>
        <taxon>Bacillaceae</taxon>
        <taxon>Bacillus</taxon>
    </lineage>
</organism>